<organism evidence="10 11">
    <name type="scientific">Johnsonella ignava ATCC 51276</name>
    <dbReference type="NCBI Taxonomy" id="679200"/>
    <lineage>
        <taxon>Bacteria</taxon>
        <taxon>Bacillati</taxon>
        <taxon>Bacillota</taxon>
        <taxon>Clostridia</taxon>
        <taxon>Lachnospirales</taxon>
        <taxon>Lachnospiraceae</taxon>
        <taxon>Johnsonella</taxon>
    </lineage>
</organism>
<evidence type="ECO:0000256" key="6">
    <source>
        <dbReference type="ARBA" id="ARBA00013647"/>
    </source>
</evidence>
<dbReference type="GO" id="GO:0050334">
    <property type="term" value="F:thiaminase activity"/>
    <property type="evidence" value="ECO:0007669"/>
    <property type="project" value="UniProtKB-EC"/>
</dbReference>
<dbReference type="RefSeq" id="WP_005541287.1">
    <property type="nucleotide sequence ID" value="NZ_JH378833.1"/>
</dbReference>
<dbReference type="EC" id="3.5.99.2" evidence="5"/>
<dbReference type="InterPro" id="IPR004305">
    <property type="entry name" value="Thiaminase-2/PQQC"/>
</dbReference>
<evidence type="ECO:0000256" key="8">
    <source>
        <dbReference type="ARBA" id="ARBA00048337"/>
    </source>
</evidence>
<comment type="caution">
    <text evidence="10">The sequence shown here is derived from an EMBL/GenBank/DDBJ whole genome shotgun (WGS) entry which is preliminary data.</text>
</comment>
<gene>
    <name evidence="10" type="ORF">HMPREF9333_01563</name>
</gene>
<dbReference type="Gene3D" id="1.20.910.10">
    <property type="entry name" value="Heme oxygenase-like"/>
    <property type="match status" value="1"/>
</dbReference>
<dbReference type="PANTHER" id="PTHR43198:SF2">
    <property type="entry name" value="SI:CH1073-67J19.1-RELATED"/>
    <property type="match status" value="1"/>
</dbReference>
<comment type="similarity">
    <text evidence="3">Belongs to the TenA family.</text>
</comment>
<name>G5GJ23_9FIRM</name>
<sequence>MNTTDRFYNAACHIWEQYYSHPFIKGMGDGSLEISKFRYFMLQDYLYLFEYAKVFAFGVTKAHDHEILRIFSKSIDDILNEEMEIHKSYMARIGISERDILNVKPALNNISYTSYMLAESERGGIADITAAILACSWSYAKIGKYLAEDKKNTEHEFFGQWIDGYAGEVFQSNNIMLMNLMNRLTENISEAEYKRLETIFVNCSKYELEFWNMAWEGEPDNA</sequence>
<dbReference type="HOGENOM" id="CLU_077537_3_0_9"/>
<dbReference type="InterPro" id="IPR016084">
    <property type="entry name" value="Haem_Oase-like_multi-hlx"/>
</dbReference>
<dbReference type="OrthoDB" id="34166at2"/>
<dbReference type="InterPro" id="IPR050967">
    <property type="entry name" value="Thiamine_Salvage_TenA"/>
</dbReference>
<reference evidence="10 11" key="1">
    <citation type="submission" date="2011-08" db="EMBL/GenBank/DDBJ databases">
        <title>The Genome Sequence of Johnsonella ignava ATCC 51276.</title>
        <authorList>
            <consortium name="The Broad Institute Genome Sequencing Platform"/>
            <person name="Earl A."/>
            <person name="Ward D."/>
            <person name="Feldgarden M."/>
            <person name="Gevers D."/>
            <person name="Izard J."/>
            <person name="Blanton J.M."/>
            <person name="Baranova O.V."/>
            <person name="Dewhirst F.E."/>
            <person name="Young S.K."/>
            <person name="Zeng Q."/>
            <person name="Gargeya S."/>
            <person name="Fitzgerald M."/>
            <person name="Haas B."/>
            <person name="Abouelleil A."/>
            <person name="Alvarado L."/>
            <person name="Arachchi H.M."/>
            <person name="Berlin A."/>
            <person name="Brown A."/>
            <person name="Chapman S.B."/>
            <person name="Chen Z."/>
            <person name="Dunbar C."/>
            <person name="Freedman E."/>
            <person name="Gearin G."/>
            <person name="Gellesch M."/>
            <person name="Goldberg J."/>
            <person name="Griggs A."/>
            <person name="Gujja S."/>
            <person name="Heiman D."/>
            <person name="Howarth C."/>
            <person name="Larson L."/>
            <person name="Lui A."/>
            <person name="MacDonald P.J.P."/>
            <person name="Montmayeur A."/>
            <person name="Murphy C."/>
            <person name="Neiman D."/>
            <person name="Pearson M."/>
            <person name="Priest M."/>
            <person name="Roberts A."/>
            <person name="Saif S."/>
            <person name="Shea T."/>
            <person name="Shenoy N."/>
            <person name="Sisk P."/>
            <person name="Stolte C."/>
            <person name="Sykes S."/>
            <person name="Wortman J."/>
            <person name="Nusbaum C."/>
            <person name="Birren B."/>
        </authorList>
    </citation>
    <scope>NUCLEOTIDE SEQUENCE [LARGE SCALE GENOMIC DNA]</scope>
    <source>
        <strain evidence="10 11">ATCC 51276</strain>
    </source>
</reference>
<evidence type="ECO:0000256" key="7">
    <source>
        <dbReference type="ARBA" id="ARBA00022977"/>
    </source>
</evidence>
<feature type="domain" description="Thiaminase-2/PQQC" evidence="9">
    <location>
        <begin position="13"/>
        <end position="216"/>
    </location>
</feature>
<evidence type="ECO:0000256" key="3">
    <source>
        <dbReference type="ARBA" id="ARBA00010264"/>
    </source>
</evidence>
<evidence type="ECO:0000256" key="5">
    <source>
        <dbReference type="ARBA" id="ARBA00012684"/>
    </source>
</evidence>
<proteinExistence type="inferred from homology"/>
<evidence type="ECO:0000259" key="9">
    <source>
        <dbReference type="Pfam" id="PF03070"/>
    </source>
</evidence>
<keyword evidence="7" id="KW-0784">Thiamine biosynthesis</keyword>
<dbReference type="NCBIfam" id="TIGR04306">
    <property type="entry name" value="salvage_TenA"/>
    <property type="match status" value="1"/>
</dbReference>
<accession>G5GJ23</accession>
<evidence type="ECO:0000313" key="10">
    <source>
        <dbReference type="EMBL" id="EHI55427.1"/>
    </source>
</evidence>
<dbReference type="PANTHER" id="PTHR43198">
    <property type="entry name" value="BIFUNCTIONAL TH2 PROTEIN"/>
    <property type="match status" value="1"/>
</dbReference>
<evidence type="ECO:0000256" key="1">
    <source>
        <dbReference type="ARBA" id="ARBA00001881"/>
    </source>
</evidence>
<dbReference type="STRING" id="679200.HMPREF9333_01563"/>
<dbReference type="SUPFAM" id="SSF48613">
    <property type="entry name" value="Heme oxygenase-like"/>
    <property type="match status" value="1"/>
</dbReference>
<dbReference type="eggNOG" id="COG0819">
    <property type="taxonomic scope" value="Bacteria"/>
</dbReference>
<comment type="catalytic activity">
    <reaction evidence="8">
        <text>thiamine + H2O = 5-(2-hydroxyethyl)-4-methylthiazole + 4-amino-5-hydroxymethyl-2-methylpyrimidine + H(+)</text>
        <dbReference type="Rhea" id="RHEA:17509"/>
        <dbReference type="ChEBI" id="CHEBI:15377"/>
        <dbReference type="ChEBI" id="CHEBI:15378"/>
        <dbReference type="ChEBI" id="CHEBI:16892"/>
        <dbReference type="ChEBI" id="CHEBI:17957"/>
        <dbReference type="ChEBI" id="CHEBI:18385"/>
        <dbReference type="EC" id="3.5.99.2"/>
    </reaction>
</comment>
<evidence type="ECO:0000256" key="4">
    <source>
        <dbReference type="ARBA" id="ARBA00011881"/>
    </source>
</evidence>
<keyword evidence="11" id="KW-1185">Reference proteome</keyword>
<dbReference type="InterPro" id="IPR027574">
    <property type="entry name" value="Thiaminase_II"/>
</dbReference>
<dbReference type="EMBL" id="ACZL01000023">
    <property type="protein sequence ID" value="EHI55427.1"/>
    <property type="molecule type" value="Genomic_DNA"/>
</dbReference>
<protein>
    <recommendedName>
        <fullName evidence="6">Aminopyrimidine aminohydrolase</fullName>
        <ecNumber evidence="5">3.5.99.2</ecNumber>
    </recommendedName>
</protein>
<dbReference type="GO" id="GO:0009228">
    <property type="term" value="P:thiamine biosynthetic process"/>
    <property type="evidence" value="ECO:0007669"/>
    <property type="project" value="UniProtKB-KW"/>
</dbReference>
<evidence type="ECO:0000313" key="11">
    <source>
        <dbReference type="Proteomes" id="UP000003011"/>
    </source>
</evidence>
<comment type="subunit">
    <text evidence="4">Homotetramer.</text>
</comment>
<comment type="catalytic activity">
    <reaction evidence="1">
        <text>4-amino-5-aminomethyl-2-methylpyrimidine + H2O = 4-amino-5-hydroxymethyl-2-methylpyrimidine + NH4(+)</text>
        <dbReference type="Rhea" id="RHEA:31799"/>
        <dbReference type="ChEBI" id="CHEBI:15377"/>
        <dbReference type="ChEBI" id="CHEBI:16892"/>
        <dbReference type="ChEBI" id="CHEBI:28938"/>
        <dbReference type="ChEBI" id="CHEBI:63416"/>
        <dbReference type="EC" id="3.5.99.2"/>
    </reaction>
</comment>
<comment type="pathway">
    <text evidence="2">Cofactor biosynthesis; thiamine diphosphate biosynthesis.</text>
</comment>
<dbReference type="AlphaFoldDB" id="G5GJ23"/>
<dbReference type="CDD" id="cd19361">
    <property type="entry name" value="TenA_C_HP1287-like"/>
    <property type="match status" value="1"/>
</dbReference>
<dbReference type="Proteomes" id="UP000003011">
    <property type="component" value="Unassembled WGS sequence"/>
</dbReference>
<dbReference type="GO" id="GO:0005829">
    <property type="term" value="C:cytosol"/>
    <property type="evidence" value="ECO:0007669"/>
    <property type="project" value="TreeGrafter"/>
</dbReference>
<evidence type="ECO:0000256" key="2">
    <source>
        <dbReference type="ARBA" id="ARBA00004948"/>
    </source>
</evidence>
<dbReference type="Pfam" id="PF03070">
    <property type="entry name" value="TENA_THI-4"/>
    <property type="match status" value="1"/>
</dbReference>
<dbReference type="UniPathway" id="UPA00060"/>
<dbReference type="GO" id="GO:0009229">
    <property type="term" value="P:thiamine diphosphate biosynthetic process"/>
    <property type="evidence" value="ECO:0007669"/>
    <property type="project" value="UniProtKB-UniPathway"/>
</dbReference>